<keyword evidence="2" id="KW-0472">Membrane</keyword>
<feature type="region of interest" description="Disordered" evidence="1">
    <location>
        <begin position="327"/>
        <end position="403"/>
    </location>
</feature>
<feature type="compositionally biased region" description="Low complexity" evidence="1">
    <location>
        <begin position="358"/>
        <end position="367"/>
    </location>
</feature>
<gene>
    <name evidence="3" type="primary">ORF87744</name>
    <name evidence="4" type="synonym">ORF87747</name>
</gene>
<evidence type="ECO:0000313" key="3">
    <source>
        <dbReference type="EMBL" id="CEK73676.1"/>
    </source>
</evidence>
<reference evidence="3" key="1">
    <citation type="submission" date="2014-12" db="EMBL/GenBank/DDBJ databases">
        <title>Insight into the proteome of Arion vulgaris.</title>
        <authorList>
            <person name="Aradska J."/>
            <person name="Bulat T."/>
            <person name="Smidak R."/>
            <person name="Sarate P."/>
            <person name="Gangsoo J."/>
            <person name="Sialana F."/>
            <person name="Bilban M."/>
            <person name="Lubec G."/>
        </authorList>
    </citation>
    <scope>NUCLEOTIDE SEQUENCE</scope>
    <source>
        <tissue evidence="3">Skin</tissue>
    </source>
</reference>
<keyword evidence="2" id="KW-0812">Transmembrane</keyword>
<protein>
    <submittedName>
        <fullName evidence="3">Uncharacterized protein</fullName>
    </submittedName>
</protein>
<dbReference type="EMBL" id="HACG01026812">
    <property type="protein sequence ID" value="CEK73677.1"/>
    <property type="molecule type" value="Transcribed_RNA"/>
</dbReference>
<feature type="compositionally biased region" description="Polar residues" evidence="1">
    <location>
        <begin position="373"/>
        <end position="403"/>
    </location>
</feature>
<proteinExistence type="predicted"/>
<evidence type="ECO:0000256" key="2">
    <source>
        <dbReference type="SAM" id="Phobius"/>
    </source>
</evidence>
<evidence type="ECO:0000256" key="1">
    <source>
        <dbReference type="SAM" id="MobiDB-lite"/>
    </source>
</evidence>
<dbReference type="AlphaFoldDB" id="A0A0B7A0M4"/>
<feature type="region of interest" description="Disordered" evidence="1">
    <location>
        <begin position="214"/>
        <end position="238"/>
    </location>
</feature>
<feature type="compositionally biased region" description="Polar residues" evidence="1">
    <location>
        <begin position="327"/>
        <end position="357"/>
    </location>
</feature>
<feature type="compositionally biased region" description="Basic and acidic residues" evidence="1">
    <location>
        <begin position="222"/>
        <end position="238"/>
    </location>
</feature>
<feature type="non-terminal residue" evidence="3">
    <location>
        <position position="464"/>
    </location>
</feature>
<organism evidence="3">
    <name type="scientific">Arion vulgaris</name>
    <dbReference type="NCBI Taxonomy" id="1028688"/>
    <lineage>
        <taxon>Eukaryota</taxon>
        <taxon>Metazoa</taxon>
        <taxon>Spiralia</taxon>
        <taxon>Lophotrochozoa</taxon>
        <taxon>Mollusca</taxon>
        <taxon>Gastropoda</taxon>
        <taxon>Heterobranchia</taxon>
        <taxon>Euthyneura</taxon>
        <taxon>Panpulmonata</taxon>
        <taxon>Eupulmonata</taxon>
        <taxon>Stylommatophora</taxon>
        <taxon>Helicina</taxon>
        <taxon>Arionoidea</taxon>
        <taxon>Arionidae</taxon>
        <taxon>Arion</taxon>
    </lineage>
</organism>
<sequence length="464" mass="53340">MKTPEIKESPASFRRESVHMQTVSIMSRKYSKRMLLYILLGSATTVCYLIVSSIKSPIKDGWKKSALNMEIQDSALEEENQENIHLELADQRGNVYDDEDSAEHNIRAAQQENDNNIKDEDDVVIDDSDLNNESYQDIHEIKDLSLDETLANRHGNNEFIDTNLENKNNGSNKNTTQMQLPPELVIRNSKGEIIEFKHFPDGVQGIIEYNKRKNNANIPPFNKDDKEADNLDKQNGDRGKKIVPVKLLTFKDFLKDRSQQRNIPNKFPINFQEPFRNDKANKGYQNNLVENKGVGLQNNMLGVEKAPIDGLSYNKVVKIHEALKNHNQFPRGNNAQQDANPFLRANNQPQDNNQFLRQNNGQQNPNPFFRDNNVPQDINPNIRENNEQQIPNPLFPLNNQLQDPNLAIRGNNEQQASNLFISDNNVLQDPNQNFRLNKEQQAPNLFLRENNQPQDFNPVLRGNN</sequence>
<dbReference type="EMBL" id="HACG01026811">
    <property type="protein sequence ID" value="CEK73676.1"/>
    <property type="molecule type" value="Transcribed_RNA"/>
</dbReference>
<feature type="transmembrane region" description="Helical" evidence="2">
    <location>
        <begin position="34"/>
        <end position="51"/>
    </location>
</feature>
<accession>A0A0B7A0M4</accession>
<evidence type="ECO:0000313" key="4">
    <source>
        <dbReference type="EMBL" id="CEK73677.1"/>
    </source>
</evidence>
<name>A0A0B7A0M4_9EUPU</name>
<keyword evidence="2" id="KW-1133">Transmembrane helix</keyword>